<comment type="caution">
    <text evidence="1">The sequence shown here is derived from an EMBL/GenBank/DDBJ whole genome shotgun (WGS) entry which is preliminary data.</text>
</comment>
<name>A0ABW4FWW8_9PSEU</name>
<evidence type="ECO:0008006" key="3">
    <source>
        <dbReference type="Google" id="ProtNLM"/>
    </source>
</evidence>
<accession>A0ABW4FWW8</accession>
<sequence length="478" mass="50469">MSIGSTAPTARLVVGRGNARVAARVGYAFSAYAALHGIRVVPAGPADVTVGYGESAETADVVIPAGYLPRPAATPAPPPTWIDGLPCFHPAPGGALDPLGEVFEWLAAPHEAACPEFDDVGRVPPRHTLAGTHGLDPRVPWANRFLARLHATVRSALPRLPATPPSPFPQRRVFVASHDVDHLSNRRFVNGRRIVENIGIALLQRRDPATAVQIGATALSRAAQRHPVAVGLRESLAGEAARGVRATYTVVAESLHPRDPGYRLDDDFVRRTLHAVAEAGHEIGVHGSYLSLERPGQLGREFALLTEAGFAVTGGRQHWLRHRGAELFDALVAAGAEWDSTRGHPDDVGFRHGAAFPFLPYDLATERALPVVEIPLVVMERALCSATPDPGAWGAITLNVLRAAGADGWGGVAVLWHDTAFTGTYLPGRLADAYWAALDGVVSAGDAWVTGGEVAAATRARWEAAGALRRPGAVVGGS</sequence>
<dbReference type="RefSeq" id="WP_343974152.1">
    <property type="nucleotide sequence ID" value="NZ_BAAAJG010000005.1"/>
</dbReference>
<proteinExistence type="predicted"/>
<reference evidence="2" key="1">
    <citation type="journal article" date="2019" name="Int. J. Syst. Evol. Microbiol.">
        <title>The Global Catalogue of Microorganisms (GCM) 10K type strain sequencing project: providing services to taxonomists for standard genome sequencing and annotation.</title>
        <authorList>
            <consortium name="The Broad Institute Genomics Platform"/>
            <consortium name="The Broad Institute Genome Sequencing Center for Infectious Disease"/>
            <person name="Wu L."/>
            <person name="Ma J."/>
        </authorList>
    </citation>
    <scope>NUCLEOTIDE SEQUENCE [LARGE SCALE GENOMIC DNA]</scope>
    <source>
        <strain evidence="2">JCM 12165</strain>
    </source>
</reference>
<dbReference type="Gene3D" id="3.20.20.370">
    <property type="entry name" value="Glycoside hydrolase/deacetylase"/>
    <property type="match status" value="1"/>
</dbReference>
<protein>
    <recommendedName>
        <fullName evidence="3">NodB homology domain-containing protein</fullName>
    </recommendedName>
</protein>
<gene>
    <name evidence="1" type="ORF">ACFSCY_32330</name>
</gene>
<dbReference type="EMBL" id="JBHUCP010000028">
    <property type="protein sequence ID" value="MFD1534116.1"/>
    <property type="molecule type" value="Genomic_DNA"/>
</dbReference>
<keyword evidence="2" id="KW-1185">Reference proteome</keyword>
<dbReference type="Proteomes" id="UP001597145">
    <property type="component" value="Unassembled WGS sequence"/>
</dbReference>
<dbReference type="SUPFAM" id="SSF88713">
    <property type="entry name" value="Glycoside hydrolase/deacetylase"/>
    <property type="match status" value="1"/>
</dbReference>
<evidence type="ECO:0000313" key="1">
    <source>
        <dbReference type="EMBL" id="MFD1534116.1"/>
    </source>
</evidence>
<dbReference type="InterPro" id="IPR011330">
    <property type="entry name" value="Glyco_hydro/deAcase_b/a-brl"/>
</dbReference>
<organism evidence="1 2">
    <name type="scientific">Pseudonocardia aurantiaca</name>
    <dbReference type="NCBI Taxonomy" id="75290"/>
    <lineage>
        <taxon>Bacteria</taxon>
        <taxon>Bacillati</taxon>
        <taxon>Actinomycetota</taxon>
        <taxon>Actinomycetes</taxon>
        <taxon>Pseudonocardiales</taxon>
        <taxon>Pseudonocardiaceae</taxon>
        <taxon>Pseudonocardia</taxon>
    </lineage>
</organism>
<evidence type="ECO:0000313" key="2">
    <source>
        <dbReference type="Proteomes" id="UP001597145"/>
    </source>
</evidence>